<gene>
    <name evidence="3" type="ORF">LC_TR7103_c1_g1_i1_g.23895</name>
</gene>
<feature type="domain" description="F-box" evidence="1">
    <location>
        <begin position="17"/>
        <end position="56"/>
    </location>
</feature>
<dbReference type="PANTHER" id="PTHR45463">
    <property type="entry name" value="OS09G0392200 PROTEIN"/>
    <property type="match status" value="1"/>
</dbReference>
<protein>
    <submittedName>
        <fullName evidence="3">F-box protein</fullName>
    </submittedName>
</protein>
<dbReference type="Gene3D" id="1.20.1280.50">
    <property type="match status" value="1"/>
</dbReference>
<sequence>MVETRSMKKKRKSKNYSNLPTDLTLLIMQQLSLKDNICASVVCKAWKEACVSVRFKDPTPWLMVFPKDKEEYELYELFDPSLEKTHTSKSPLELRGSHVEHCRDGWLLISDKYLTKTLFFNPFTQERIDLPCPGMCLNHPLAFSCAPTSTSCVIFSVCQIKNGSIFIKLYNLATKVCTPLTLPHRLSLRGGDNG</sequence>
<dbReference type="InterPro" id="IPR001810">
    <property type="entry name" value="F-box_dom"/>
</dbReference>
<dbReference type="Pfam" id="PF00646">
    <property type="entry name" value="F-box"/>
    <property type="match status" value="1"/>
</dbReference>
<dbReference type="InterPro" id="IPR005174">
    <property type="entry name" value="KIB1-4_b-propeller"/>
</dbReference>
<dbReference type="Pfam" id="PF03478">
    <property type="entry name" value="Beta-prop_KIB1-4"/>
    <property type="match status" value="1"/>
</dbReference>
<organism evidence="3">
    <name type="scientific">Noccaea caerulescens</name>
    <name type="common">Alpine penny-cress</name>
    <name type="synonym">Thlaspi caerulescens</name>
    <dbReference type="NCBI Taxonomy" id="107243"/>
    <lineage>
        <taxon>Eukaryota</taxon>
        <taxon>Viridiplantae</taxon>
        <taxon>Streptophyta</taxon>
        <taxon>Embryophyta</taxon>
        <taxon>Tracheophyta</taxon>
        <taxon>Spermatophyta</taxon>
        <taxon>Magnoliopsida</taxon>
        <taxon>eudicotyledons</taxon>
        <taxon>Gunneridae</taxon>
        <taxon>Pentapetalae</taxon>
        <taxon>rosids</taxon>
        <taxon>malvids</taxon>
        <taxon>Brassicales</taxon>
        <taxon>Brassicaceae</taxon>
        <taxon>Coluteocarpeae</taxon>
        <taxon>Noccaea</taxon>
    </lineage>
</organism>
<reference evidence="3" key="1">
    <citation type="submission" date="2016-07" db="EMBL/GenBank/DDBJ databases">
        <title>De novo transcriptome assembly of four accessions of the metal hyperaccumulator plant Noccaea caerulescens.</title>
        <authorList>
            <person name="Blande D."/>
            <person name="Halimaa P."/>
            <person name="Tervahauta A.I."/>
            <person name="Aarts M.G."/>
            <person name="Karenlampi S.O."/>
        </authorList>
    </citation>
    <scope>NUCLEOTIDE SEQUENCE</scope>
</reference>
<feature type="domain" description="KIB1-4 beta-propeller" evidence="2">
    <location>
        <begin position="78"/>
        <end position="159"/>
    </location>
</feature>
<dbReference type="InterPro" id="IPR036047">
    <property type="entry name" value="F-box-like_dom_sf"/>
</dbReference>
<evidence type="ECO:0000313" key="3">
    <source>
        <dbReference type="EMBL" id="JAU31121.1"/>
    </source>
</evidence>
<name>A0A1J3EG87_NOCCA</name>
<evidence type="ECO:0000259" key="1">
    <source>
        <dbReference type="Pfam" id="PF00646"/>
    </source>
</evidence>
<dbReference type="CDD" id="cd09917">
    <property type="entry name" value="F-box_SF"/>
    <property type="match status" value="1"/>
</dbReference>
<proteinExistence type="predicted"/>
<dbReference type="EMBL" id="GEVK01021711">
    <property type="protein sequence ID" value="JAU31121.1"/>
    <property type="molecule type" value="Transcribed_RNA"/>
</dbReference>
<dbReference type="SUPFAM" id="SSF81383">
    <property type="entry name" value="F-box domain"/>
    <property type="match status" value="1"/>
</dbReference>
<dbReference type="AlphaFoldDB" id="A0A1J3EG87"/>
<dbReference type="PANTHER" id="PTHR45463:SF4">
    <property type="entry name" value="REGULATION PROTEIN, PUTATIVE-RELATED"/>
    <property type="match status" value="1"/>
</dbReference>
<accession>A0A1J3EG87</accession>
<evidence type="ECO:0000259" key="2">
    <source>
        <dbReference type="Pfam" id="PF03478"/>
    </source>
</evidence>